<dbReference type="AlphaFoldDB" id="A0A8D9BPZ8"/>
<evidence type="ECO:0000313" key="2">
    <source>
        <dbReference type="EMBL" id="CAG6787149.1"/>
    </source>
</evidence>
<dbReference type="EMBL" id="HBUF01652080">
    <property type="protein sequence ID" value="CAG6787149.1"/>
    <property type="molecule type" value="Transcribed_RNA"/>
</dbReference>
<sequence>MAQQNHTTALSSGHPLSGERMLRLPTTEINEDTERAQLVRTTDNRAPSNSSTATQSFYHRNNATTNGNRISLSNSALTITSINIEGISAIKEELLADNMCRD</sequence>
<proteinExistence type="predicted"/>
<protein>
    <submittedName>
        <fullName evidence="2">Uncharacterized protein</fullName>
    </submittedName>
</protein>
<evidence type="ECO:0000256" key="1">
    <source>
        <dbReference type="SAM" id="MobiDB-lite"/>
    </source>
</evidence>
<feature type="compositionally biased region" description="Polar residues" evidence="1">
    <location>
        <begin position="1"/>
        <end position="11"/>
    </location>
</feature>
<name>A0A8D9BPZ8_9HEMI</name>
<organism evidence="2">
    <name type="scientific">Cacopsylla melanoneura</name>
    <dbReference type="NCBI Taxonomy" id="428564"/>
    <lineage>
        <taxon>Eukaryota</taxon>
        <taxon>Metazoa</taxon>
        <taxon>Ecdysozoa</taxon>
        <taxon>Arthropoda</taxon>
        <taxon>Hexapoda</taxon>
        <taxon>Insecta</taxon>
        <taxon>Pterygota</taxon>
        <taxon>Neoptera</taxon>
        <taxon>Paraneoptera</taxon>
        <taxon>Hemiptera</taxon>
        <taxon>Sternorrhyncha</taxon>
        <taxon>Psylloidea</taxon>
        <taxon>Psyllidae</taxon>
        <taxon>Psyllinae</taxon>
        <taxon>Cacopsylla</taxon>
    </lineage>
</organism>
<feature type="compositionally biased region" description="Polar residues" evidence="1">
    <location>
        <begin position="39"/>
        <end position="69"/>
    </location>
</feature>
<feature type="region of interest" description="Disordered" evidence="1">
    <location>
        <begin position="1"/>
        <end position="69"/>
    </location>
</feature>
<accession>A0A8D9BPZ8</accession>
<reference evidence="2" key="1">
    <citation type="submission" date="2021-05" db="EMBL/GenBank/DDBJ databases">
        <authorList>
            <person name="Alioto T."/>
            <person name="Alioto T."/>
            <person name="Gomez Garrido J."/>
        </authorList>
    </citation>
    <scope>NUCLEOTIDE SEQUENCE</scope>
</reference>